<keyword evidence="8" id="KW-1185">Reference proteome</keyword>
<evidence type="ECO:0000256" key="3">
    <source>
        <dbReference type="ARBA" id="ARBA00022801"/>
    </source>
</evidence>
<keyword evidence="4" id="KW-0862">Zinc</keyword>
<dbReference type="EMBL" id="JAQAGZ010000003">
    <property type="protein sequence ID" value="MCZ8512095.1"/>
    <property type="molecule type" value="Genomic_DNA"/>
</dbReference>
<proteinExistence type="predicted"/>
<dbReference type="PANTHER" id="PTHR34858">
    <property type="entry name" value="CYSO-CYSTEINE PEPTIDASE"/>
    <property type="match status" value="1"/>
</dbReference>
<dbReference type="InterPro" id="IPR051929">
    <property type="entry name" value="VirAsm_ModProt"/>
</dbReference>
<dbReference type="InterPro" id="IPR028090">
    <property type="entry name" value="JAB_dom_prok"/>
</dbReference>
<evidence type="ECO:0000256" key="2">
    <source>
        <dbReference type="ARBA" id="ARBA00022723"/>
    </source>
</evidence>
<name>A0ABT4Q5Y2_9BACL</name>
<dbReference type="InterPro" id="IPR037518">
    <property type="entry name" value="MPN"/>
</dbReference>
<feature type="domain" description="MPN" evidence="6">
    <location>
        <begin position="4"/>
        <end position="132"/>
    </location>
</feature>
<protein>
    <submittedName>
        <fullName evidence="7">M67 family metallopeptidase</fullName>
    </submittedName>
</protein>
<evidence type="ECO:0000256" key="4">
    <source>
        <dbReference type="ARBA" id="ARBA00022833"/>
    </source>
</evidence>
<dbReference type="Pfam" id="PF14464">
    <property type="entry name" value="Prok-JAB"/>
    <property type="match status" value="1"/>
</dbReference>
<dbReference type="InterPro" id="IPR000555">
    <property type="entry name" value="JAMM/MPN+_dom"/>
</dbReference>
<keyword evidence="2" id="KW-0479">Metal-binding</keyword>
<comment type="caution">
    <text evidence="7">The sequence shown here is derived from an EMBL/GenBank/DDBJ whole genome shotgun (WGS) entry which is preliminary data.</text>
</comment>
<evidence type="ECO:0000259" key="6">
    <source>
        <dbReference type="PROSITE" id="PS50249"/>
    </source>
</evidence>
<evidence type="ECO:0000256" key="5">
    <source>
        <dbReference type="ARBA" id="ARBA00023049"/>
    </source>
</evidence>
<reference evidence="7 8" key="1">
    <citation type="submission" date="2022-12" db="EMBL/GenBank/DDBJ databases">
        <title>Draft genome sequence of Paenibacillus sp. dW9.</title>
        <authorList>
            <person name="Choi E.-W."/>
            <person name="Kim D.-U."/>
        </authorList>
    </citation>
    <scope>NUCLEOTIDE SEQUENCE [LARGE SCALE GENOMIC DNA]</scope>
    <source>
        <strain evidence="8">dW9</strain>
    </source>
</reference>
<accession>A0ABT4Q5Y2</accession>
<dbReference type="CDD" id="cd08070">
    <property type="entry name" value="MPN_like"/>
    <property type="match status" value="1"/>
</dbReference>
<dbReference type="SMART" id="SM00232">
    <property type="entry name" value="JAB_MPN"/>
    <property type="match status" value="1"/>
</dbReference>
<keyword evidence="1" id="KW-0645">Protease</keyword>
<keyword evidence="3" id="KW-0378">Hydrolase</keyword>
<dbReference type="SUPFAM" id="SSF102712">
    <property type="entry name" value="JAB1/MPN domain"/>
    <property type="match status" value="1"/>
</dbReference>
<dbReference type="PROSITE" id="PS50249">
    <property type="entry name" value="MPN"/>
    <property type="match status" value="1"/>
</dbReference>
<dbReference type="PANTHER" id="PTHR34858:SF1">
    <property type="entry name" value="CYSO-CYSTEINE PEPTIDASE"/>
    <property type="match status" value="1"/>
</dbReference>
<dbReference type="RefSeq" id="WP_269880482.1">
    <property type="nucleotide sequence ID" value="NZ_JAQAGZ010000003.1"/>
</dbReference>
<keyword evidence="5" id="KW-0482">Metalloprotease</keyword>
<evidence type="ECO:0000313" key="7">
    <source>
        <dbReference type="EMBL" id="MCZ8512095.1"/>
    </source>
</evidence>
<organism evidence="7 8">
    <name type="scientific">Paenibacillus gyeongsangnamensis</name>
    <dbReference type="NCBI Taxonomy" id="3388067"/>
    <lineage>
        <taxon>Bacteria</taxon>
        <taxon>Bacillati</taxon>
        <taxon>Bacillota</taxon>
        <taxon>Bacilli</taxon>
        <taxon>Bacillales</taxon>
        <taxon>Paenibacillaceae</taxon>
        <taxon>Paenibacillus</taxon>
    </lineage>
</organism>
<evidence type="ECO:0000256" key="1">
    <source>
        <dbReference type="ARBA" id="ARBA00022670"/>
    </source>
</evidence>
<dbReference type="Proteomes" id="UP001527882">
    <property type="component" value="Unassembled WGS sequence"/>
</dbReference>
<dbReference type="Gene3D" id="3.40.140.10">
    <property type="entry name" value="Cytidine Deaminase, domain 2"/>
    <property type="match status" value="1"/>
</dbReference>
<evidence type="ECO:0000313" key="8">
    <source>
        <dbReference type="Proteomes" id="UP001527882"/>
    </source>
</evidence>
<gene>
    <name evidence="7" type="ORF">O9H85_06575</name>
</gene>
<sequence>MTDLIIIDEMLLRRVIAHCESELPREACGFLGGVREPDGTVVRAMQWLPVRNRAQDPSHHFLMDGLDTVQCLMRLEPSLELVGLVHSHPRTAAVPSEEDLATEWHTLPSHWIVSLAVPGHPDVRAFAYMNKDGTIMYRPLRILSGAG</sequence>